<comment type="similarity">
    <text evidence="1">Belongs to the 'GDXG' lipolytic enzyme family.</text>
</comment>
<dbReference type="InterPro" id="IPR029058">
    <property type="entry name" value="AB_hydrolase_fold"/>
</dbReference>
<dbReference type="GO" id="GO:0016787">
    <property type="term" value="F:hydrolase activity"/>
    <property type="evidence" value="ECO:0007669"/>
    <property type="project" value="InterPro"/>
</dbReference>
<keyword evidence="5" id="KW-1185">Reference proteome</keyword>
<evidence type="ECO:0000259" key="3">
    <source>
        <dbReference type="Pfam" id="PF07859"/>
    </source>
</evidence>
<gene>
    <name evidence="4" type="ORF">SAY87_000710</name>
</gene>
<dbReference type="InterPro" id="IPR050466">
    <property type="entry name" value="Carboxylest/Gibb_receptor"/>
</dbReference>
<feature type="domain" description="Alpha/beta hydrolase fold-3" evidence="3">
    <location>
        <begin position="67"/>
        <end position="287"/>
    </location>
</feature>
<dbReference type="PANTHER" id="PTHR23024">
    <property type="entry name" value="ARYLACETAMIDE DEACETYLASE"/>
    <property type="match status" value="1"/>
</dbReference>
<evidence type="ECO:0000256" key="1">
    <source>
        <dbReference type="ARBA" id="ARBA00010515"/>
    </source>
</evidence>
<accession>A0AAN7GS13</accession>
<dbReference type="PROSITE" id="PS01174">
    <property type="entry name" value="LIPASE_GDXG_SER"/>
    <property type="match status" value="1"/>
</dbReference>
<comment type="caution">
    <text evidence="4">The sequence shown here is derived from an EMBL/GenBank/DDBJ whole genome shotgun (WGS) entry which is preliminary data.</text>
</comment>
<evidence type="ECO:0000256" key="2">
    <source>
        <dbReference type="PROSITE-ProRule" id="PRU10038"/>
    </source>
</evidence>
<protein>
    <recommendedName>
        <fullName evidence="3">Alpha/beta hydrolase fold-3 domain-containing protein</fullName>
    </recommendedName>
</protein>
<evidence type="ECO:0000313" key="4">
    <source>
        <dbReference type="EMBL" id="KAK4742709.1"/>
    </source>
</evidence>
<organism evidence="4 5">
    <name type="scientific">Trapa incisa</name>
    <dbReference type="NCBI Taxonomy" id="236973"/>
    <lineage>
        <taxon>Eukaryota</taxon>
        <taxon>Viridiplantae</taxon>
        <taxon>Streptophyta</taxon>
        <taxon>Embryophyta</taxon>
        <taxon>Tracheophyta</taxon>
        <taxon>Spermatophyta</taxon>
        <taxon>Magnoliopsida</taxon>
        <taxon>eudicotyledons</taxon>
        <taxon>Gunneridae</taxon>
        <taxon>Pentapetalae</taxon>
        <taxon>rosids</taxon>
        <taxon>malvids</taxon>
        <taxon>Myrtales</taxon>
        <taxon>Lythraceae</taxon>
        <taxon>Trapa</taxon>
    </lineage>
</organism>
<dbReference type="Gene3D" id="3.40.50.1820">
    <property type="entry name" value="alpha/beta hydrolase"/>
    <property type="match status" value="1"/>
</dbReference>
<proteinExistence type="inferred from homology"/>
<dbReference type="InterPro" id="IPR013094">
    <property type="entry name" value="AB_hydrolase_3"/>
</dbReference>
<reference evidence="4 5" key="1">
    <citation type="journal article" date="2023" name="Hortic Res">
        <title>Pangenome of water caltrop reveals structural variations and asymmetric subgenome divergence after allopolyploidization.</title>
        <authorList>
            <person name="Zhang X."/>
            <person name="Chen Y."/>
            <person name="Wang L."/>
            <person name="Yuan Y."/>
            <person name="Fang M."/>
            <person name="Shi L."/>
            <person name="Lu R."/>
            <person name="Comes H.P."/>
            <person name="Ma Y."/>
            <person name="Chen Y."/>
            <person name="Huang G."/>
            <person name="Zhou Y."/>
            <person name="Zheng Z."/>
            <person name="Qiu Y."/>
        </authorList>
    </citation>
    <scope>NUCLEOTIDE SEQUENCE [LARGE SCALE GENOMIC DNA]</scope>
    <source>
        <tissue evidence="4">Roots</tissue>
    </source>
</reference>
<name>A0AAN7GS13_9MYRT</name>
<dbReference type="PANTHER" id="PTHR23024:SF635">
    <property type="entry name" value="OS07G0162700 PROTEIN"/>
    <property type="match status" value="1"/>
</dbReference>
<feature type="active site" evidence="2">
    <location>
        <position position="153"/>
    </location>
</feature>
<dbReference type="SUPFAM" id="SSF53474">
    <property type="entry name" value="alpha/beta-Hydrolases"/>
    <property type="match status" value="1"/>
</dbReference>
<sequence length="318" mass="35094">MSLLADVPGFLQVFSDGSVKRMAPEIAPNSTESSTRYKSKDVVIDALKPITARLFVPSSLSFTSPVLVYFHGGGFCIGSTTWFGYHHFLGDLCAAAGCIVLSVDYRLAPEHRLPVAYQDCYSSLEWLSCSCRTRTEPWLERADISCLFLSGDSAGANIAHQVAVMTTRVPVTGIQVRGLMPIHPFFGSQRRTPEETAEGFAASCVAMNDLFWGLSIPEGSNRDYFGCNFEATGMSAGEWARFPSALVFVAGLDFLKERGLSYAEFMRERGVRGVELVEAEGEGHVYHVYHPESEATRMLQKQMCEFMAAFDAQETRLV</sequence>
<dbReference type="InterPro" id="IPR033140">
    <property type="entry name" value="Lipase_GDXG_put_SER_AS"/>
</dbReference>
<evidence type="ECO:0000313" key="5">
    <source>
        <dbReference type="Proteomes" id="UP001345219"/>
    </source>
</evidence>
<dbReference type="EMBL" id="JAXIOK010000023">
    <property type="protein sequence ID" value="KAK4742709.1"/>
    <property type="molecule type" value="Genomic_DNA"/>
</dbReference>
<dbReference type="Pfam" id="PF07859">
    <property type="entry name" value="Abhydrolase_3"/>
    <property type="match status" value="1"/>
</dbReference>
<dbReference type="Proteomes" id="UP001345219">
    <property type="component" value="Chromosome 1"/>
</dbReference>
<dbReference type="AlphaFoldDB" id="A0AAN7GS13"/>